<proteinExistence type="predicted"/>
<dbReference type="Proteomes" id="UP000308705">
    <property type="component" value="Unassembled WGS sequence"/>
</dbReference>
<evidence type="ECO:0000313" key="2">
    <source>
        <dbReference type="EMBL" id="TKK90439.1"/>
    </source>
</evidence>
<reference evidence="2 3" key="1">
    <citation type="submission" date="2019-04" db="EMBL/GenBank/DDBJ databases">
        <title>Herbidospora sp. NEAU-GS14.nov., a novel actinomycete isolated from soil.</title>
        <authorList>
            <person name="Han L."/>
        </authorList>
    </citation>
    <scope>NUCLEOTIDE SEQUENCE [LARGE SCALE GENOMIC DNA]</scope>
    <source>
        <strain evidence="2 3">NEAU-GS14</strain>
    </source>
</reference>
<organism evidence="2 3">
    <name type="scientific">Herbidospora galbida</name>
    <dbReference type="NCBI Taxonomy" id="2575442"/>
    <lineage>
        <taxon>Bacteria</taxon>
        <taxon>Bacillati</taxon>
        <taxon>Actinomycetota</taxon>
        <taxon>Actinomycetes</taxon>
        <taxon>Streptosporangiales</taxon>
        <taxon>Streptosporangiaceae</taxon>
        <taxon>Herbidospora</taxon>
    </lineage>
</organism>
<feature type="domain" description="RAMA" evidence="1">
    <location>
        <begin position="54"/>
        <end position="138"/>
    </location>
</feature>
<dbReference type="AlphaFoldDB" id="A0A4U3MNK5"/>
<keyword evidence="3" id="KW-1185">Reference proteome</keyword>
<evidence type="ECO:0000313" key="3">
    <source>
        <dbReference type="Proteomes" id="UP000308705"/>
    </source>
</evidence>
<protein>
    <submittedName>
        <fullName evidence="2">DUF4357 domain-containing protein</fullName>
    </submittedName>
</protein>
<dbReference type="Pfam" id="PF18755">
    <property type="entry name" value="RAMA"/>
    <property type="match status" value="1"/>
</dbReference>
<comment type="caution">
    <text evidence="2">The sequence shown here is derived from an EMBL/GenBank/DDBJ whole genome shotgun (WGS) entry which is preliminary data.</text>
</comment>
<dbReference type="InterPro" id="IPR040843">
    <property type="entry name" value="RAMA"/>
</dbReference>
<name>A0A4U3MNK5_9ACTN</name>
<sequence length="142" mass="14800">MTPAEPGRPSPSTLHIDPEVISRLTASDAGPIEISISLAETGAPIQEPPVTPIGPLAGLLTSGLLEPGTRLRLVQTRANRSANATVLANGSITVEGKSRAYSSPSKAASAVTGTPANGWVLWRVPDGRTLDELRDELEDDGR</sequence>
<accession>A0A4U3MNK5</accession>
<evidence type="ECO:0000259" key="1">
    <source>
        <dbReference type="Pfam" id="PF18755"/>
    </source>
</evidence>
<dbReference type="EMBL" id="SZQA01000003">
    <property type="protein sequence ID" value="TKK90439.1"/>
    <property type="molecule type" value="Genomic_DNA"/>
</dbReference>
<dbReference type="OrthoDB" id="9798761at2"/>
<gene>
    <name evidence="2" type="ORF">FDA94_05420</name>
</gene>